<evidence type="ECO:0000313" key="3">
    <source>
        <dbReference type="Proteomes" id="UP000290572"/>
    </source>
</evidence>
<keyword evidence="2" id="KW-0808">Transferase</keyword>
<dbReference type="AlphaFoldDB" id="A0A498LAR0"/>
<reference evidence="2 3" key="1">
    <citation type="submission" date="2018-03" db="EMBL/GenBank/DDBJ databases">
        <title>Draft genome sequence of Rohu Carp (Labeo rohita).</title>
        <authorList>
            <person name="Das P."/>
            <person name="Kushwaha B."/>
            <person name="Joshi C.G."/>
            <person name="Kumar D."/>
            <person name="Nagpure N.S."/>
            <person name="Sahoo L."/>
            <person name="Das S.P."/>
            <person name="Bit A."/>
            <person name="Patnaik S."/>
            <person name="Meher P.K."/>
            <person name="Jayasankar P."/>
            <person name="Koringa P.G."/>
            <person name="Patel N.V."/>
            <person name="Hinsu A.T."/>
            <person name="Kumar R."/>
            <person name="Pandey M."/>
            <person name="Agarwal S."/>
            <person name="Srivastava S."/>
            <person name="Singh M."/>
            <person name="Iquebal M.A."/>
            <person name="Jaiswal S."/>
            <person name="Angadi U.B."/>
            <person name="Kumar N."/>
            <person name="Raza M."/>
            <person name="Shah T.M."/>
            <person name="Rai A."/>
            <person name="Jena J.K."/>
        </authorList>
    </citation>
    <scope>NUCLEOTIDE SEQUENCE [LARGE SCALE GENOMIC DNA]</scope>
    <source>
        <strain evidence="2">DASCIFA01</strain>
        <tissue evidence="2">Testis</tissue>
    </source>
</reference>
<gene>
    <name evidence="2" type="ORF">ROHU_034779</name>
</gene>
<name>A0A498LAR0_LABRO</name>
<comment type="caution">
    <text evidence="2">The sequence shown here is derived from an EMBL/GenBank/DDBJ whole genome shotgun (WGS) entry which is preliminary data.</text>
</comment>
<dbReference type="Proteomes" id="UP000290572">
    <property type="component" value="Unassembled WGS sequence"/>
</dbReference>
<proteinExistence type="predicted"/>
<sequence>MSRAETALRELRQGGRGLERYVEEFIELSHQTQRNVLACPKPRTSTYRVNGLNHQPSPKSPVIFQSSTAVLSPMRPASFPRSNLPATAQSPVS</sequence>
<feature type="region of interest" description="Disordered" evidence="1">
    <location>
        <begin position="74"/>
        <end position="93"/>
    </location>
</feature>
<protein>
    <submittedName>
        <fullName evidence="2">Proline-rich receptor kinase PERK2</fullName>
    </submittedName>
</protein>
<dbReference type="GO" id="GO:0016301">
    <property type="term" value="F:kinase activity"/>
    <property type="evidence" value="ECO:0007669"/>
    <property type="project" value="UniProtKB-KW"/>
</dbReference>
<accession>A0A498LAR0</accession>
<organism evidence="2 3">
    <name type="scientific">Labeo rohita</name>
    <name type="common">Indian major carp</name>
    <name type="synonym">Cyprinus rohita</name>
    <dbReference type="NCBI Taxonomy" id="84645"/>
    <lineage>
        <taxon>Eukaryota</taxon>
        <taxon>Metazoa</taxon>
        <taxon>Chordata</taxon>
        <taxon>Craniata</taxon>
        <taxon>Vertebrata</taxon>
        <taxon>Euteleostomi</taxon>
        <taxon>Actinopterygii</taxon>
        <taxon>Neopterygii</taxon>
        <taxon>Teleostei</taxon>
        <taxon>Ostariophysi</taxon>
        <taxon>Cypriniformes</taxon>
        <taxon>Cyprinidae</taxon>
        <taxon>Labeoninae</taxon>
        <taxon>Labeonini</taxon>
        <taxon>Labeo</taxon>
    </lineage>
</organism>
<keyword evidence="3" id="KW-1185">Reference proteome</keyword>
<evidence type="ECO:0000313" key="2">
    <source>
        <dbReference type="EMBL" id="RXN02937.1"/>
    </source>
</evidence>
<dbReference type="EMBL" id="QBIY01013492">
    <property type="protein sequence ID" value="RXN02937.1"/>
    <property type="molecule type" value="Genomic_DNA"/>
</dbReference>
<keyword evidence="2" id="KW-0418">Kinase</keyword>
<evidence type="ECO:0000256" key="1">
    <source>
        <dbReference type="SAM" id="MobiDB-lite"/>
    </source>
</evidence>
<feature type="compositionally biased region" description="Polar residues" evidence="1">
    <location>
        <begin position="80"/>
        <end position="93"/>
    </location>
</feature>
<keyword evidence="2" id="KW-0675">Receptor</keyword>